<organism evidence="2 3">
    <name type="scientific">Parasynechococcus marenigrum (strain WH8102)</name>
    <dbReference type="NCBI Taxonomy" id="84588"/>
    <lineage>
        <taxon>Bacteria</taxon>
        <taxon>Bacillati</taxon>
        <taxon>Cyanobacteriota</taxon>
        <taxon>Cyanophyceae</taxon>
        <taxon>Synechococcales</taxon>
        <taxon>Prochlorococcaceae</taxon>
        <taxon>Parasynechococcus</taxon>
        <taxon>Parasynechococcus marenigrum</taxon>
    </lineage>
</organism>
<reference evidence="2 3" key="1">
    <citation type="journal article" date="2003" name="Nature">
        <title>The genome of a motile marine Synechococcus.</title>
        <authorList>
            <person name="Palenik B."/>
            <person name="Brahamsha B."/>
            <person name="Larimer F."/>
            <person name="Land M."/>
            <person name="Hauser L."/>
            <person name="Chain P."/>
            <person name="Lamerdin J."/>
            <person name="Regala W."/>
            <person name="Allen E.A."/>
            <person name="McCarren J."/>
            <person name="Paulsen I."/>
            <person name="Dufresne A."/>
            <person name="Partensky F."/>
            <person name="Webb E."/>
            <person name="Waterbury J."/>
        </authorList>
    </citation>
    <scope>NUCLEOTIDE SEQUENCE [LARGE SCALE GENOMIC DNA]</scope>
    <source>
        <strain evidence="2 3">WH8102</strain>
    </source>
</reference>
<dbReference type="KEGG" id="syw:SYNW0361"/>
<dbReference type="EMBL" id="BX569690">
    <property type="protein sequence ID" value="CAE06876.1"/>
    <property type="molecule type" value="Genomic_DNA"/>
</dbReference>
<feature type="coiled-coil region" evidence="1">
    <location>
        <begin position="76"/>
        <end position="103"/>
    </location>
</feature>
<accession>Q7U997</accession>
<evidence type="ECO:0000313" key="3">
    <source>
        <dbReference type="Proteomes" id="UP000001422"/>
    </source>
</evidence>
<name>Q7U997_PARMW</name>
<dbReference type="AlphaFoldDB" id="Q7U997"/>
<keyword evidence="3" id="KW-1185">Reference proteome</keyword>
<dbReference type="RefSeq" id="WP_011127235.1">
    <property type="nucleotide sequence ID" value="NC_005070.1"/>
</dbReference>
<sequence>MIDLDQAIDQSYREASDAEAVARRLEARIEQIPGAQGLLPRRKYGTPVNFKAIQENLTLASLITQADAALANYCGLDASVKRRMDEEREAQKLRVEALRMRTECLREANERAAKTREQQLVSGINPMTGRYF</sequence>
<evidence type="ECO:0000256" key="1">
    <source>
        <dbReference type="SAM" id="Coils"/>
    </source>
</evidence>
<dbReference type="HOGENOM" id="CLU_1874418_0_0_3"/>
<protein>
    <submittedName>
        <fullName evidence="2">Uncharacterized protein</fullName>
    </submittedName>
</protein>
<gene>
    <name evidence="2" type="ordered locus">SYNW0361</name>
</gene>
<keyword evidence="1" id="KW-0175">Coiled coil</keyword>
<proteinExistence type="predicted"/>
<evidence type="ECO:0000313" key="2">
    <source>
        <dbReference type="EMBL" id="CAE06876.1"/>
    </source>
</evidence>
<dbReference type="Proteomes" id="UP000001422">
    <property type="component" value="Chromosome"/>
</dbReference>